<gene>
    <name evidence="1" type="ORF">BofuT4_uP090360.1</name>
</gene>
<evidence type="ECO:0000313" key="2">
    <source>
        <dbReference type="Proteomes" id="UP000008177"/>
    </source>
</evidence>
<dbReference type="AlphaFoldDB" id="G2YEV6"/>
<sequence>MSYIKKFVDVQQSRMESARVAMRVVAQSYAIAFQHDIKTSVDLETSTKRQQMEVRAIKDVNMVSTSK</sequence>
<accession>G2YEV6</accession>
<dbReference type="Proteomes" id="UP000008177">
    <property type="component" value="Unplaced contigs"/>
</dbReference>
<name>G2YEV6_BOTF4</name>
<protein>
    <submittedName>
        <fullName evidence="1">Uncharacterized protein</fullName>
    </submittedName>
</protein>
<dbReference type="EMBL" id="FQ790325">
    <property type="protein sequence ID" value="CCD50349.1"/>
    <property type="molecule type" value="Genomic_DNA"/>
</dbReference>
<organism evidence="1 2">
    <name type="scientific">Botryotinia fuckeliana (strain T4)</name>
    <name type="common">Noble rot fungus</name>
    <name type="synonym">Botrytis cinerea</name>
    <dbReference type="NCBI Taxonomy" id="999810"/>
    <lineage>
        <taxon>Eukaryota</taxon>
        <taxon>Fungi</taxon>
        <taxon>Dikarya</taxon>
        <taxon>Ascomycota</taxon>
        <taxon>Pezizomycotina</taxon>
        <taxon>Leotiomycetes</taxon>
        <taxon>Helotiales</taxon>
        <taxon>Sclerotiniaceae</taxon>
        <taxon>Botrytis</taxon>
    </lineage>
</organism>
<reference evidence="2" key="1">
    <citation type="journal article" date="2011" name="PLoS Genet.">
        <title>Genomic analysis of the necrotrophic fungal pathogens Sclerotinia sclerotiorum and Botrytis cinerea.</title>
        <authorList>
            <person name="Amselem J."/>
            <person name="Cuomo C.A."/>
            <person name="van Kan J.A."/>
            <person name="Viaud M."/>
            <person name="Benito E.P."/>
            <person name="Couloux A."/>
            <person name="Coutinho P.M."/>
            <person name="de Vries R.P."/>
            <person name="Dyer P.S."/>
            <person name="Fillinger S."/>
            <person name="Fournier E."/>
            <person name="Gout L."/>
            <person name="Hahn M."/>
            <person name="Kohn L."/>
            <person name="Lapalu N."/>
            <person name="Plummer K.M."/>
            <person name="Pradier J.M."/>
            <person name="Quevillon E."/>
            <person name="Sharon A."/>
            <person name="Simon A."/>
            <person name="ten Have A."/>
            <person name="Tudzynski B."/>
            <person name="Tudzynski P."/>
            <person name="Wincker P."/>
            <person name="Andrew M."/>
            <person name="Anthouard V."/>
            <person name="Beever R.E."/>
            <person name="Beffa R."/>
            <person name="Benoit I."/>
            <person name="Bouzid O."/>
            <person name="Brault B."/>
            <person name="Chen Z."/>
            <person name="Choquer M."/>
            <person name="Collemare J."/>
            <person name="Cotton P."/>
            <person name="Danchin E.G."/>
            <person name="Da Silva C."/>
            <person name="Gautier A."/>
            <person name="Giraud C."/>
            <person name="Giraud T."/>
            <person name="Gonzalez C."/>
            <person name="Grossetete S."/>
            <person name="Guldener U."/>
            <person name="Henrissat B."/>
            <person name="Howlett B.J."/>
            <person name="Kodira C."/>
            <person name="Kretschmer M."/>
            <person name="Lappartient A."/>
            <person name="Leroch M."/>
            <person name="Levis C."/>
            <person name="Mauceli E."/>
            <person name="Neuveglise C."/>
            <person name="Oeser B."/>
            <person name="Pearson M."/>
            <person name="Poulain J."/>
            <person name="Poussereau N."/>
            <person name="Quesneville H."/>
            <person name="Rascle C."/>
            <person name="Schumacher J."/>
            <person name="Segurens B."/>
            <person name="Sexton A."/>
            <person name="Silva E."/>
            <person name="Sirven C."/>
            <person name="Soanes D.M."/>
            <person name="Talbot N.J."/>
            <person name="Templeton M."/>
            <person name="Yandava C."/>
            <person name="Yarden O."/>
            <person name="Zeng Q."/>
            <person name="Rollins J.A."/>
            <person name="Lebrun M.H."/>
            <person name="Dickman M."/>
        </authorList>
    </citation>
    <scope>NUCLEOTIDE SEQUENCE [LARGE SCALE GENOMIC DNA]</scope>
    <source>
        <strain evidence="2">T4</strain>
    </source>
</reference>
<evidence type="ECO:0000313" key="1">
    <source>
        <dbReference type="EMBL" id="CCD50349.1"/>
    </source>
</evidence>
<dbReference type="HOGENOM" id="CLU_2812054_0_0_1"/>
<proteinExistence type="predicted"/>
<dbReference type="InParanoid" id="G2YEV6"/>